<reference evidence="3" key="1">
    <citation type="journal article" date="2020" name="Stud. Mycol.">
        <title>101 Dothideomycetes genomes: a test case for predicting lifestyles and emergence of pathogens.</title>
        <authorList>
            <person name="Haridas S."/>
            <person name="Albert R."/>
            <person name="Binder M."/>
            <person name="Bloem J."/>
            <person name="Labutti K."/>
            <person name="Salamov A."/>
            <person name="Andreopoulos B."/>
            <person name="Baker S."/>
            <person name="Barry K."/>
            <person name="Bills G."/>
            <person name="Bluhm B."/>
            <person name="Cannon C."/>
            <person name="Castanera R."/>
            <person name="Culley D."/>
            <person name="Daum C."/>
            <person name="Ezra D."/>
            <person name="Gonzalez J."/>
            <person name="Henrissat B."/>
            <person name="Kuo A."/>
            <person name="Liang C."/>
            <person name="Lipzen A."/>
            <person name="Lutzoni F."/>
            <person name="Magnuson J."/>
            <person name="Mondo S."/>
            <person name="Nolan M."/>
            <person name="Ohm R."/>
            <person name="Pangilinan J."/>
            <person name="Park H.-J."/>
            <person name="Ramirez L."/>
            <person name="Alfaro M."/>
            <person name="Sun H."/>
            <person name="Tritt A."/>
            <person name="Yoshinaga Y."/>
            <person name="Zwiers L.-H."/>
            <person name="Turgeon B."/>
            <person name="Goodwin S."/>
            <person name="Spatafora J."/>
            <person name="Crous P."/>
            <person name="Grigoriev I."/>
        </authorList>
    </citation>
    <scope>NUCLEOTIDE SEQUENCE</scope>
    <source>
        <strain evidence="3">Tuck. ex Michener</strain>
    </source>
</reference>
<feature type="compositionally biased region" description="Polar residues" evidence="1">
    <location>
        <begin position="506"/>
        <end position="521"/>
    </location>
</feature>
<feature type="compositionally biased region" description="Polar residues" evidence="1">
    <location>
        <begin position="566"/>
        <end position="581"/>
    </location>
</feature>
<feature type="chain" id="PRO_5025415417" evidence="2">
    <location>
        <begin position="18"/>
        <end position="804"/>
    </location>
</feature>
<dbReference type="EMBL" id="ML991831">
    <property type="protein sequence ID" value="KAF2231092.1"/>
    <property type="molecule type" value="Genomic_DNA"/>
</dbReference>
<feature type="region of interest" description="Disordered" evidence="1">
    <location>
        <begin position="496"/>
        <end position="804"/>
    </location>
</feature>
<protein>
    <submittedName>
        <fullName evidence="3">Uncharacterized protein</fullName>
    </submittedName>
</protein>
<evidence type="ECO:0000256" key="2">
    <source>
        <dbReference type="SAM" id="SignalP"/>
    </source>
</evidence>
<dbReference type="OrthoDB" id="10593084at2759"/>
<evidence type="ECO:0000313" key="4">
    <source>
        <dbReference type="Proteomes" id="UP000800092"/>
    </source>
</evidence>
<feature type="compositionally biased region" description="Low complexity" evidence="1">
    <location>
        <begin position="668"/>
        <end position="683"/>
    </location>
</feature>
<sequence length="804" mass="88534">MILERATLARAFGVCLSFRVLLALIQSGNRLAHSTTNALPSKYTAFTMRLRKNIRAPTRYEDIIAQPTSSLNASVTTTTRKGPPETIPAFEIPFTPYNPTLVQRKPAAFPSRDLTVNCGQFENGPEARQLHDSLLLQSSKQSLRKRSHLHSHFSSHQRRLLLFRPHSLRAILATSLQRSDSTTKLPRRQAGTRTVRRRLPPPDPLVANKIPYFADAESNEPRLEEVWDVFNRNSPSFLNQAVDAPPHGIRDLIKDRRKGPNYLRKMPVLDLPFRGTPSVLSLEDAEVEPVAEHGQVERRNPLQDEPLHSQEPKTHDTTDWCGNDDFNDPVNGQNGSLYDIELMEHDFLRECVGSDNKQHVLISGQTLRRFDDLAAQLAIDIYCQIYFEAKGFRVNASRICRMLLDLTVESDEHMHWVIAKRLLDKTINFNNFLVPDVDLHRDVLPNASPRVSSFTCPIDRRYLGLKDVDWNYVSHTDLEEARVFLTQHDLPQSLLRDWTDEPDTSRIPQSRNSRSRCSTAQPPHRQEQRSRAPRTATPTQSEPRGSRKRRQPDSGSEYQDEGDDGNLNNGTSAANSRLSTPTPHPRRPAGPSSPHQQPGRAQQEQQQERPTTQQAQHGGEQAHAQTRPRQPHAPPRPSFARPGSHVAQAPLKAGTGGPSAARKEEKGGNAAASAGLLSESSGDPRPRSRSGVAAGSGPKTRGGGAAAAAAGSGSARSRAGRDTGAGLGGRAQRAGRSNAGRRASEGDWRGQLAEAAGEGEGKGGRGSAGRGMAARERGNVKRRAVGRPARSRGRPRKSEGDASG</sequence>
<proteinExistence type="predicted"/>
<feature type="compositionally biased region" description="Basic residues" evidence="1">
    <location>
        <begin position="780"/>
        <end position="795"/>
    </location>
</feature>
<evidence type="ECO:0000256" key="1">
    <source>
        <dbReference type="SAM" id="MobiDB-lite"/>
    </source>
</evidence>
<gene>
    <name evidence="3" type="ORF">EV356DRAFT_311821</name>
</gene>
<organism evidence="3 4">
    <name type="scientific">Viridothelium virens</name>
    <name type="common">Speckled blister lichen</name>
    <name type="synonym">Trypethelium virens</name>
    <dbReference type="NCBI Taxonomy" id="1048519"/>
    <lineage>
        <taxon>Eukaryota</taxon>
        <taxon>Fungi</taxon>
        <taxon>Dikarya</taxon>
        <taxon>Ascomycota</taxon>
        <taxon>Pezizomycotina</taxon>
        <taxon>Dothideomycetes</taxon>
        <taxon>Dothideomycetes incertae sedis</taxon>
        <taxon>Trypetheliales</taxon>
        <taxon>Trypetheliaceae</taxon>
        <taxon>Viridothelium</taxon>
    </lineage>
</organism>
<keyword evidence="2" id="KW-0732">Signal</keyword>
<dbReference type="AlphaFoldDB" id="A0A6A6GZC0"/>
<dbReference type="Proteomes" id="UP000800092">
    <property type="component" value="Unassembled WGS sequence"/>
</dbReference>
<accession>A0A6A6GZC0</accession>
<evidence type="ECO:0000313" key="3">
    <source>
        <dbReference type="EMBL" id="KAF2231092.1"/>
    </source>
</evidence>
<feature type="region of interest" description="Disordered" evidence="1">
    <location>
        <begin position="287"/>
        <end position="320"/>
    </location>
</feature>
<feature type="region of interest" description="Disordered" evidence="1">
    <location>
        <begin position="179"/>
        <end position="202"/>
    </location>
</feature>
<feature type="compositionally biased region" description="Low complexity" evidence="1">
    <location>
        <begin position="706"/>
        <end position="717"/>
    </location>
</feature>
<feature type="signal peptide" evidence="2">
    <location>
        <begin position="1"/>
        <end position="17"/>
    </location>
</feature>
<keyword evidence="4" id="KW-1185">Reference proteome</keyword>
<feature type="compositionally biased region" description="Basic and acidic residues" evidence="1">
    <location>
        <begin position="290"/>
        <end position="318"/>
    </location>
</feature>
<name>A0A6A6GZC0_VIRVR</name>
<feature type="compositionally biased region" description="Low complexity" evidence="1">
    <location>
        <begin position="596"/>
        <end position="625"/>
    </location>
</feature>
<feature type="compositionally biased region" description="Low complexity" evidence="1">
    <location>
        <begin position="730"/>
        <end position="741"/>
    </location>
</feature>